<evidence type="ECO:0000313" key="1">
    <source>
        <dbReference type="EMBL" id="KAJ8007357.1"/>
    </source>
</evidence>
<evidence type="ECO:0000313" key="2">
    <source>
        <dbReference type="Proteomes" id="UP001157502"/>
    </source>
</evidence>
<keyword evidence="2" id="KW-1185">Reference proteome</keyword>
<protein>
    <submittedName>
        <fullName evidence="1">Uncharacterized protein</fullName>
    </submittedName>
</protein>
<proteinExistence type="predicted"/>
<dbReference type="EMBL" id="CM055736">
    <property type="protein sequence ID" value="KAJ8007357.1"/>
    <property type="molecule type" value="Genomic_DNA"/>
</dbReference>
<reference evidence="1" key="1">
    <citation type="submission" date="2021-05" db="EMBL/GenBank/DDBJ databases">
        <authorList>
            <person name="Pan Q."/>
            <person name="Jouanno E."/>
            <person name="Zahm M."/>
            <person name="Klopp C."/>
            <person name="Cabau C."/>
            <person name="Louis A."/>
            <person name="Berthelot C."/>
            <person name="Parey E."/>
            <person name="Roest Crollius H."/>
            <person name="Montfort J."/>
            <person name="Robinson-Rechavi M."/>
            <person name="Bouchez O."/>
            <person name="Lampietro C."/>
            <person name="Lopez Roques C."/>
            <person name="Donnadieu C."/>
            <person name="Postlethwait J."/>
            <person name="Bobe J."/>
            <person name="Dillon D."/>
            <person name="Chandos A."/>
            <person name="von Hippel F."/>
            <person name="Guiguen Y."/>
        </authorList>
    </citation>
    <scope>NUCLEOTIDE SEQUENCE</scope>
    <source>
        <strain evidence="1">YG-Jan2019</strain>
    </source>
</reference>
<gene>
    <name evidence="1" type="ORF">DPEC_G00116680</name>
</gene>
<comment type="caution">
    <text evidence="1">The sequence shown here is derived from an EMBL/GenBank/DDBJ whole genome shotgun (WGS) entry which is preliminary data.</text>
</comment>
<name>A0ACC2GUX3_DALPE</name>
<accession>A0ACC2GUX3</accession>
<organism evidence="1 2">
    <name type="scientific">Dallia pectoralis</name>
    <name type="common">Alaska blackfish</name>
    <dbReference type="NCBI Taxonomy" id="75939"/>
    <lineage>
        <taxon>Eukaryota</taxon>
        <taxon>Metazoa</taxon>
        <taxon>Chordata</taxon>
        <taxon>Craniata</taxon>
        <taxon>Vertebrata</taxon>
        <taxon>Euteleostomi</taxon>
        <taxon>Actinopterygii</taxon>
        <taxon>Neopterygii</taxon>
        <taxon>Teleostei</taxon>
        <taxon>Protacanthopterygii</taxon>
        <taxon>Esociformes</taxon>
        <taxon>Umbridae</taxon>
        <taxon>Dallia</taxon>
    </lineage>
</organism>
<sequence>MQLAAEALPVDCPHPGPGCITLTDDVMFIVLNRAAMWAARQRREVKSSLRDVGEQGMELCLQQNSRVMEDGPGHNMYGRPAQHVMMTLPDRQARTTPPQAKHWLLPSTLRCEGLL</sequence>
<dbReference type="Proteomes" id="UP001157502">
    <property type="component" value="Chromosome 9"/>
</dbReference>